<proteinExistence type="inferred from homology"/>
<dbReference type="STRING" id="1123062.SAMN02745775_104229"/>
<dbReference type="RefSeq" id="WP_092960265.1">
    <property type="nucleotide sequence ID" value="NZ_FOSQ01000004.1"/>
</dbReference>
<dbReference type="PRINTS" id="PR00081">
    <property type="entry name" value="GDHRDH"/>
</dbReference>
<dbReference type="EMBL" id="FOSQ01000004">
    <property type="protein sequence ID" value="SFK60624.1"/>
    <property type="molecule type" value="Genomic_DNA"/>
</dbReference>
<dbReference type="CDD" id="cd05233">
    <property type="entry name" value="SDR_c"/>
    <property type="match status" value="1"/>
</dbReference>
<dbReference type="FunFam" id="3.40.50.720:FF:000084">
    <property type="entry name" value="Short-chain dehydrogenase reductase"/>
    <property type="match status" value="1"/>
</dbReference>
<dbReference type="GO" id="GO:0016616">
    <property type="term" value="F:oxidoreductase activity, acting on the CH-OH group of donors, NAD or NADP as acceptor"/>
    <property type="evidence" value="ECO:0007669"/>
    <property type="project" value="TreeGrafter"/>
</dbReference>
<comment type="similarity">
    <text evidence="1">Belongs to the short-chain dehydrogenases/reductases (SDR) family.</text>
</comment>
<dbReference type="Pfam" id="PF13561">
    <property type="entry name" value="adh_short_C2"/>
    <property type="match status" value="1"/>
</dbReference>
<evidence type="ECO:0000313" key="2">
    <source>
        <dbReference type="EMBL" id="SFK60624.1"/>
    </source>
</evidence>
<dbReference type="OrthoDB" id="9810734at2"/>
<sequence>MNDAALSEDVTPSPLPPPGTRIIVTGAAQGIGRAVADAFHARGARVCAFDLGPVPDAPEGWIVARGNVTVAADLEAAFARMDEAWGGVDVVHANAGISANKPTLDLTEDEWRRTIDVNLTGAFLTAQAGGRRMVAQGSGLLLFTASLFHAVGGAARAAYCGSKGGVANLARALACEWAEHGVRVNALAPGYVETALVSDLLARGRLDAAALRHRSPQRRLVQPREVAAMALFLASPAASSVNGAVLSVDGGWTANGAP</sequence>
<evidence type="ECO:0000313" key="3">
    <source>
        <dbReference type="Proteomes" id="UP000199473"/>
    </source>
</evidence>
<dbReference type="InterPro" id="IPR020904">
    <property type="entry name" value="Sc_DH/Rdtase_CS"/>
</dbReference>
<accession>A0A1I4AW19</accession>
<dbReference type="Gene3D" id="3.40.50.720">
    <property type="entry name" value="NAD(P)-binding Rossmann-like Domain"/>
    <property type="match status" value="1"/>
</dbReference>
<dbReference type="SUPFAM" id="SSF51735">
    <property type="entry name" value="NAD(P)-binding Rossmann-fold domains"/>
    <property type="match status" value="1"/>
</dbReference>
<dbReference type="PANTHER" id="PTHR42760:SF124">
    <property type="entry name" value="SHORT-CHAIN DEHYDROGENASE_REDUCTASE"/>
    <property type="match status" value="1"/>
</dbReference>
<keyword evidence="3" id="KW-1185">Reference proteome</keyword>
<dbReference type="Proteomes" id="UP000199473">
    <property type="component" value="Unassembled WGS sequence"/>
</dbReference>
<name>A0A1I4AW19_9PROT</name>
<evidence type="ECO:0000256" key="1">
    <source>
        <dbReference type="ARBA" id="ARBA00006484"/>
    </source>
</evidence>
<reference evidence="2 3" key="1">
    <citation type="submission" date="2016-10" db="EMBL/GenBank/DDBJ databases">
        <authorList>
            <person name="de Groot N.N."/>
        </authorList>
    </citation>
    <scope>NUCLEOTIDE SEQUENCE [LARGE SCALE GENOMIC DNA]</scope>
    <source>
        <strain evidence="2 3">DSM 19981</strain>
    </source>
</reference>
<gene>
    <name evidence="2" type="ORF">SAMN02745775_104229</name>
</gene>
<protein>
    <submittedName>
        <fullName evidence="2">NAD(P)-dependent dehydrogenase, short-chain alcohol dehydrogenase family</fullName>
    </submittedName>
</protein>
<dbReference type="InterPro" id="IPR036291">
    <property type="entry name" value="NAD(P)-bd_dom_sf"/>
</dbReference>
<organism evidence="2 3">
    <name type="scientific">Falsiroseomonas stagni DSM 19981</name>
    <dbReference type="NCBI Taxonomy" id="1123062"/>
    <lineage>
        <taxon>Bacteria</taxon>
        <taxon>Pseudomonadati</taxon>
        <taxon>Pseudomonadota</taxon>
        <taxon>Alphaproteobacteria</taxon>
        <taxon>Acetobacterales</taxon>
        <taxon>Roseomonadaceae</taxon>
        <taxon>Falsiroseomonas</taxon>
    </lineage>
</organism>
<dbReference type="AlphaFoldDB" id="A0A1I4AW19"/>
<dbReference type="InterPro" id="IPR002347">
    <property type="entry name" value="SDR_fam"/>
</dbReference>
<dbReference type="PANTHER" id="PTHR42760">
    <property type="entry name" value="SHORT-CHAIN DEHYDROGENASES/REDUCTASES FAMILY MEMBER"/>
    <property type="match status" value="1"/>
</dbReference>
<dbReference type="PROSITE" id="PS00061">
    <property type="entry name" value="ADH_SHORT"/>
    <property type="match status" value="1"/>
</dbReference>